<dbReference type="EMBL" id="JAPDRP010000007">
    <property type="protein sequence ID" value="KAJ9645678.1"/>
    <property type="molecule type" value="Genomic_DNA"/>
</dbReference>
<accession>A0ACC2ZEN0</accession>
<proteinExistence type="predicted"/>
<sequence length="346" mass="38741">MAPPTSPSSAAEIEACLSGRIPLQPREAFDEGVFLEISDYLGSLPQHKKWSKNPRLYTLLRLVVGHGRTSHSVFEAFAGLLPYDPRDLNISDQKYADYAIPLSEPYLPEEIRQDETLLDRLKELQPLVLSPTSSMQEDSFMGSFTDRRFFALLLSPIADGDLWSWLKKQNSKAQALPDDEITQLKTFFGCLATAVLYLHSNGALHGDLKSKNVLHKAGKVLLCDFGVSRDYLASDESTHFTNITPRYSAPEVVAPEAEGRRERKNPSDIFSLGCVFLEILTVIRGSTLDAMNKHLKEETKEEDQYSLPLHRVLPKVASWLNELQAAEPDPGLIPMIRGMLRSFGIL</sequence>
<name>A0ACC2ZEN0_9PEZI</name>
<protein>
    <submittedName>
        <fullName evidence="1">Uncharacterized protein</fullName>
    </submittedName>
</protein>
<comment type="caution">
    <text evidence="1">The sequence shown here is derived from an EMBL/GenBank/DDBJ whole genome shotgun (WGS) entry which is preliminary data.</text>
</comment>
<reference evidence="1" key="1">
    <citation type="submission" date="2022-10" db="EMBL/GenBank/DDBJ databases">
        <title>Culturing micro-colonial fungi from biological soil crusts in the Mojave desert and describing Neophaeococcomyces mojavensis, and introducing the new genera and species Taxawa tesnikishii.</title>
        <authorList>
            <person name="Kurbessoian T."/>
            <person name="Stajich J.E."/>
        </authorList>
    </citation>
    <scope>NUCLEOTIDE SEQUENCE</scope>
    <source>
        <strain evidence="1">JES_115</strain>
    </source>
</reference>
<organism evidence="1 2">
    <name type="scientific">Coniosporium tulheliwenetii</name>
    <dbReference type="NCBI Taxonomy" id="3383036"/>
    <lineage>
        <taxon>Eukaryota</taxon>
        <taxon>Fungi</taxon>
        <taxon>Dikarya</taxon>
        <taxon>Ascomycota</taxon>
        <taxon>Pezizomycotina</taxon>
        <taxon>Dothideomycetes</taxon>
        <taxon>Dothideomycetes incertae sedis</taxon>
        <taxon>Coniosporium</taxon>
    </lineage>
</organism>
<dbReference type="Proteomes" id="UP001172680">
    <property type="component" value="Unassembled WGS sequence"/>
</dbReference>
<gene>
    <name evidence="1" type="ORF">H2199_002717</name>
</gene>
<keyword evidence="2" id="KW-1185">Reference proteome</keyword>
<evidence type="ECO:0000313" key="2">
    <source>
        <dbReference type="Proteomes" id="UP001172680"/>
    </source>
</evidence>
<evidence type="ECO:0000313" key="1">
    <source>
        <dbReference type="EMBL" id="KAJ9645678.1"/>
    </source>
</evidence>